<accession>A0A7R8WTH4</accession>
<dbReference type="InterPro" id="IPR022646">
    <property type="entry name" value="SecD/SecF_CS"/>
</dbReference>
<dbReference type="InterPro" id="IPR003849">
    <property type="entry name" value="Preprotein_translocase_YajC"/>
</dbReference>
<keyword evidence="1" id="KW-0813">Transport</keyword>
<evidence type="ECO:0000256" key="5">
    <source>
        <dbReference type="ARBA" id="ARBA00022989"/>
    </source>
</evidence>
<protein>
    <recommendedName>
        <fullName evidence="8">Protein translocase subunit SecDF P1 domain-containing protein</fullName>
    </recommendedName>
</protein>
<feature type="domain" description="Protein translocase subunit SecDF P1" evidence="8">
    <location>
        <begin position="276"/>
        <end position="332"/>
    </location>
</feature>
<dbReference type="Pfam" id="PF21760">
    <property type="entry name" value="SecD_1st"/>
    <property type="match status" value="1"/>
</dbReference>
<name>A0A7R8WTH4_9CRUS</name>
<organism evidence="9">
    <name type="scientific">Cyprideis torosa</name>
    <dbReference type="NCBI Taxonomy" id="163714"/>
    <lineage>
        <taxon>Eukaryota</taxon>
        <taxon>Metazoa</taxon>
        <taxon>Ecdysozoa</taxon>
        <taxon>Arthropoda</taxon>
        <taxon>Crustacea</taxon>
        <taxon>Oligostraca</taxon>
        <taxon>Ostracoda</taxon>
        <taxon>Podocopa</taxon>
        <taxon>Podocopida</taxon>
        <taxon>Cytherocopina</taxon>
        <taxon>Cytheroidea</taxon>
        <taxon>Cytherideidae</taxon>
        <taxon>Cyprideis</taxon>
    </lineage>
</organism>
<keyword evidence="7" id="KW-0472">Membrane</keyword>
<dbReference type="InterPro" id="IPR022813">
    <property type="entry name" value="SecD/SecF_arch_bac"/>
</dbReference>
<dbReference type="SMART" id="SM01323">
    <property type="entry name" value="YajC"/>
    <property type="match status" value="1"/>
</dbReference>
<reference evidence="9" key="1">
    <citation type="submission" date="2020-11" db="EMBL/GenBank/DDBJ databases">
        <authorList>
            <person name="Tran Van P."/>
        </authorList>
    </citation>
    <scope>NUCLEOTIDE SEQUENCE</scope>
</reference>
<evidence type="ECO:0000256" key="2">
    <source>
        <dbReference type="ARBA" id="ARBA00022475"/>
    </source>
</evidence>
<dbReference type="AlphaFoldDB" id="A0A7R8WTH4"/>
<keyword evidence="6" id="KW-0811">Translocation</keyword>
<evidence type="ECO:0000256" key="7">
    <source>
        <dbReference type="ARBA" id="ARBA00023136"/>
    </source>
</evidence>
<dbReference type="NCBIfam" id="TIGR00739">
    <property type="entry name" value="yajC"/>
    <property type="match status" value="1"/>
</dbReference>
<dbReference type="PANTHER" id="PTHR30081:SF1">
    <property type="entry name" value="PROTEIN TRANSLOCASE SUBUNIT SECD"/>
    <property type="match status" value="1"/>
</dbReference>
<dbReference type="PRINTS" id="PR01853">
    <property type="entry name" value="YAJCTRNLCASE"/>
</dbReference>
<dbReference type="OrthoDB" id="6415805at2759"/>
<evidence type="ECO:0000256" key="6">
    <source>
        <dbReference type="ARBA" id="ARBA00023010"/>
    </source>
</evidence>
<dbReference type="Pfam" id="PF07549">
    <property type="entry name" value="Sec_GG"/>
    <property type="match status" value="1"/>
</dbReference>
<keyword evidence="3" id="KW-0812">Transmembrane</keyword>
<dbReference type="InterPro" id="IPR048631">
    <property type="entry name" value="SecD_1st"/>
</dbReference>
<dbReference type="GO" id="GO:0015031">
    <property type="term" value="P:protein transport"/>
    <property type="evidence" value="ECO:0007669"/>
    <property type="project" value="UniProtKB-KW"/>
</dbReference>
<proteinExistence type="predicted"/>
<evidence type="ECO:0000313" key="9">
    <source>
        <dbReference type="EMBL" id="CAD7236947.1"/>
    </source>
</evidence>
<dbReference type="Pfam" id="PF02699">
    <property type="entry name" value="YajC"/>
    <property type="match status" value="1"/>
</dbReference>
<dbReference type="Gene3D" id="3.30.70.3220">
    <property type="match status" value="1"/>
</dbReference>
<dbReference type="GO" id="GO:0005886">
    <property type="term" value="C:plasma membrane"/>
    <property type="evidence" value="ECO:0007669"/>
    <property type="project" value="TreeGrafter"/>
</dbReference>
<feature type="non-terminal residue" evidence="9">
    <location>
        <position position="332"/>
    </location>
</feature>
<keyword evidence="5" id="KW-1133">Transmembrane helix</keyword>
<gene>
    <name evidence="9" type="ORF">CTOB1V02_LOCUS14762</name>
</gene>
<evidence type="ECO:0000259" key="8">
    <source>
        <dbReference type="Pfam" id="PF21760"/>
    </source>
</evidence>
<evidence type="ECO:0000256" key="1">
    <source>
        <dbReference type="ARBA" id="ARBA00022448"/>
    </source>
</evidence>
<evidence type="ECO:0000256" key="3">
    <source>
        <dbReference type="ARBA" id="ARBA00022692"/>
    </source>
</evidence>
<keyword evidence="2" id="KW-1003">Cell membrane</keyword>
<dbReference type="PANTHER" id="PTHR30081">
    <property type="entry name" value="PROTEIN-EXPORT MEMBRANE PROTEIN SEC"/>
    <property type="match status" value="1"/>
</dbReference>
<keyword evidence="4" id="KW-0653">Protein transport</keyword>
<dbReference type="EMBL" id="OB683350">
    <property type="protein sequence ID" value="CAD7236947.1"/>
    <property type="molecule type" value="Genomic_DNA"/>
</dbReference>
<evidence type="ECO:0000256" key="4">
    <source>
        <dbReference type="ARBA" id="ARBA00022927"/>
    </source>
</evidence>
<sequence length="332" mass="36563">MDFFISNAFAEGAPGAAGGGLEFLMMIGIFFAIMYFMIIRPQSKRAKEHKALLEGLKKGDEVINNGGTLGRITDIGESFVTMEISTGVEMQVQLDKLEAIVKTAGVDYKSAALEEGRALVRFSNTDQQILAMDAVRESLGSQYVAALNLAPATPGWLRSLNAQPMYLGLDLRGGVHFLLEVDMPAALENAYERSQADFRTSLREADVRYLGVVRDGETLEVKFRAGELEVAQAGLDALRKDFRADYDLVEDFESDPLVIRATLKEQAKLDIQSFALKQNITSLRKRVNELGVAEPIIQQQGMNRIVVELPGVQDTARAKRILGATATLEFRL</sequence>